<protein>
    <recommendedName>
        <fullName evidence="1">Streptomycin biosynthesis protein StrF domain-containing protein</fullName>
    </recommendedName>
</protein>
<dbReference type="AlphaFoldDB" id="A0A494VTY1"/>
<feature type="domain" description="Streptomycin biosynthesis protein StrF" evidence="1">
    <location>
        <begin position="4"/>
        <end position="191"/>
    </location>
</feature>
<evidence type="ECO:0000313" key="3">
    <source>
        <dbReference type="Proteomes" id="UP000270046"/>
    </source>
</evidence>
<dbReference type="InterPro" id="IPR029044">
    <property type="entry name" value="Nucleotide-diphossugar_trans"/>
</dbReference>
<name>A0A494VTY1_9SPHI</name>
<dbReference type="Proteomes" id="UP000270046">
    <property type="component" value="Chromosome"/>
</dbReference>
<dbReference type="RefSeq" id="WP_119411100.1">
    <property type="nucleotide sequence ID" value="NZ_CP032869.1"/>
</dbReference>
<organism evidence="2 3">
    <name type="scientific">Mucilaginibacter celer</name>
    <dbReference type="NCBI Taxonomy" id="2305508"/>
    <lineage>
        <taxon>Bacteria</taxon>
        <taxon>Pseudomonadati</taxon>
        <taxon>Bacteroidota</taxon>
        <taxon>Sphingobacteriia</taxon>
        <taxon>Sphingobacteriales</taxon>
        <taxon>Sphingobacteriaceae</taxon>
        <taxon>Mucilaginibacter</taxon>
    </lineage>
</organism>
<gene>
    <name evidence="2" type="ORF">HYN43_020500</name>
</gene>
<evidence type="ECO:0000259" key="1">
    <source>
        <dbReference type="Pfam" id="PF13712"/>
    </source>
</evidence>
<dbReference type="KEGG" id="muh:HYN43_020500"/>
<keyword evidence="3" id="KW-1185">Reference proteome</keyword>
<accession>A0A494VTY1</accession>
<proteinExistence type="predicted"/>
<dbReference type="Pfam" id="PF13712">
    <property type="entry name" value="Glyco_tranf_2_5"/>
    <property type="match status" value="1"/>
</dbReference>
<dbReference type="Gene3D" id="3.90.550.10">
    <property type="entry name" value="Spore Coat Polysaccharide Biosynthesis Protein SpsA, Chain A"/>
    <property type="match status" value="1"/>
</dbReference>
<sequence length="298" mass="34158">MISIIISSANSALLKQVSKNVEATIGVPFEIVSIDNSRGKKGICEVYNIGMYKAQYEILCFMHEDIRIETQNWGQSIINNFKDNPGLGLLGVIGSAYKTMTPSGWGGLGVNTYYSNLIQHHKFSGEPPIHHYRNPDNVRLAPVACVDGVWMCTTKSVAKEIMFDEINFTGFHVYDLDFSLSVGQKYKVAVTYDVLIAHFSEGRFDERWMMDCLKLHEKWNLMLPVDCQQLTREQRLYNEKATFKHFLQVLEKLRLPISLASKMLSVNNSFLKLDLKLYFKLQFYILKKRLSAYKAQVS</sequence>
<dbReference type="InterPro" id="IPR059123">
    <property type="entry name" value="StrF_dom"/>
</dbReference>
<evidence type="ECO:0000313" key="2">
    <source>
        <dbReference type="EMBL" id="AYL97531.1"/>
    </source>
</evidence>
<dbReference type="OrthoDB" id="7851643at2"/>
<dbReference type="SUPFAM" id="SSF53448">
    <property type="entry name" value="Nucleotide-diphospho-sugar transferases"/>
    <property type="match status" value="1"/>
</dbReference>
<dbReference type="EMBL" id="CP032869">
    <property type="protein sequence ID" value="AYL97531.1"/>
    <property type="molecule type" value="Genomic_DNA"/>
</dbReference>
<reference evidence="2 3" key="1">
    <citation type="submission" date="2018-10" db="EMBL/GenBank/DDBJ databases">
        <title>Genome sequencing of Mucilaginibacter sp. HYN0043.</title>
        <authorList>
            <person name="Kim M."/>
            <person name="Yi H."/>
        </authorList>
    </citation>
    <scope>NUCLEOTIDE SEQUENCE [LARGE SCALE GENOMIC DNA]</scope>
    <source>
        <strain evidence="2 3">HYN0043</strain>
    </source>
</reference>